<protein>
    <submittedName>
        <fullName evidence="3">ORF20A</fullName>
    </submittedName>
</protein>
<dbReference type="EMBL" id="GU936707">
    <property type="protein sequence ID" value="ADM53811.1"/>
    <property type="molecule type" value="Genomic_DNA"/>
</dbReference>
<keyword evidence="2" id="KW-0472">Membrane</keyword>
<keyword evidence="4" id="KW-1185">Reference proteome</keyword>
<dbReference type="RefSeq" id="YP_003933599.1">
    <property type="nucleotide sequence ID" value="NC_014564.2"/>
</dbReference>
<dbReference type="Proteomes" id="UP000110521">
    <property type="component" value="Segment"/>
</dbReference>
<keyword evidence="2" id="KW-1133">Transmembrane helix</keyword>
<keyword evidence="2" id="KW-0812">Transmembrane</keyword>
<evidence type="ECO:0000313" key="3">
    <source>
        <dbReference type="EMBL" id="ADM53811.1"/>
    </source>
</evidence>
<dbReference type="GeneID" id="9797264"/>
<feature type="region of interest" description="Disordered" evidence="1">
    <location>
        <begin position="130"/>
        <end position="176"/>
    </location>
</feature>
<dbReference type="KEGG" id="vg:9797264"/>
<evidence type="ECO:0000256" key="1">
    <source>
        <dbReference type="SAM" id="MobiDB-lite"/>
    </source>
</evidence>
<proteinExistence type="predicted"/>
<reference evidence="3 4" key="1">
    <citation type="journal article" date="2010" name="Virus Res.">
        <title>The first complete genome sequence of a non-chicken aviadenovirus, proposed to be turkey adenovirus 1.</title>
        <authorList>
            <person name="Kajan G.L."/>
            <person name="Stefancsik R."/>
            <person name="Ursu K."/>
            <person name="Palya V."/>
            <person name="Benko M."/>
        </authorList>
    </citation>
    <scope>NUCLEOTIDE SEQUENCE [LARGE SCALE GENOMIC DNA]</scope>
    <source>
        <strain evidence="3 4">D90/2</strain>
    </source>
</reference>
<organism evidence="3 4">
    <name type="scientific">Turkey adenovirus 1</name>
    <dbReference type="NCBI Taxonomy" id="878329"/>
    <lineage>
        <taxon>Viruses</taxon>
        <taxon>Varidnaviria</taxon>
        <taxon>Bamfordvirae</taxon>
        <taxon>Preplasmiviricota</taxon>
        <taxon>Polisuviricotina</taxon>
        <taxon>Pharingeaviricetes</taxon>
        <taxon>Rowavirales</taxon>
        <taxon>Adenoviridae</taxon>
        <taxon>Aviadenovirus</taxon>
        <taxon>Aviadenovirus gallopavoprimum</taxon>
        <taxon>Turkey aviadenovirus B</taxon>
    </lineage>
</organism>
<evidence type="ECO:0000256" key="2">
    <source>
        <dbReference type="SAM" id="Phobius"/>
    </source>
</evidence>
<name>E0YC78_9ADEN</name>
<evidence type="ECO:0000313" key="4">
    <source>
        <dbReference type="Proteomes" id="UP000110521"/>
    </source>
</evidence>
<feature type="transmembrane region" description="Helical" evidence="2">
    <location>
        <begin position="41"/>
        <end position="64"/>
    </location>
</feature>
<accession>E0YC78</accession>
<feature type="compositionally biased region" description="Pro residues" evidence="1">
    <location>
        <begin position="152"/>
        <end position="171"/>
    </location>
</feature>
<feature type="transmembrane region" description="Helical" evidence="2">
    <location>
        <begin position="12"/>
        <end position="34"/>
    </location>
</feature>
<sequence>MPVCPSAMCCWRVALAAAASTSFGVVVIVSFLFLQSEMSRLAFVVTVFACCATLTAVSLIVLYLHGGPRGGETTSPASPGWTPLPRPRRANALRAPRTVHSLIRFPGVAGGGWGSTEGWRVSCNPAYGRLPPRESPSTSASDGAGPTSALRPLPPLPTPPPPPPLSPPPSTAPCQLAYSVVPLPSPPRLFTDASVVGARPAADDDDEDLFCYHEYQTIDETSFVEALA</sequence>